<dbReference type="SUPFAM" id="SSF69047">
    <property type="entry name" value="Hypothetical protein YjbJ"/>
    <property type="match status" value="1"/>
</dbReference>
<dbReference type="eggNOG" id="COG3237">
    <property type="taxonomic scope" value="Bacteria"/>
</dbReference>
<dbReference type="RefSeq" id="WP_008275978.1">
    <property type="nucleotide sequence ID" value="NZ_AAXW01000018.1"/>
</dbReference>
<dbReference type="Gene3D" id="1.20.120.20">
    <property type="entry name" value="Apolipoprotein"/>
    <property type="match status" value="1"/>
</dbReference>
<keyword evidence="3" id="KW-1185">Reference proteome</keyword>
<feature type="region of interest" description="Disordered" evidence="1">
    <location>
        <begin position="87"/>
        <end position="107"/>
    </location>
</feature>
<proteinExistence type="predicted"/>
<dbReference type="EMBL" id="AAXW01000018">
    <property type="protein sequence ID" value="EAZ90973.1"/>
    <property type="molecule type" value="Genomic_DNA"/>
</dbReference>
<comment type="caution">
    <text evidence="2">The sequence shown here is derived from an EMBL/GenBank/DDBJ whole genome shotgun (WGS) entry which is preliminary data.</text>
</comment>
<gene>
    <name evidence="2" type="ORF">CY0110_21335</name>
</gene>
<sequence length="126" mass="13508">MTIQSMLSKINRVLAILLLVSGLFLGTLTYNVPSSYAVTNQYLAVNSAGAEGIVDQIKGKAQEDAGTVQKKVGDDLEDNIEGTTNQVKGRAKQDIGRTKRGVEEAKSNIEETSDNVVDAVKDFFGS</sequence>
<accession>A3IRH1</accession>
<dbReference type="AlphaFoldDB" id="A3IRH1"/>
<reference evidence="2 3" key="1">
    <citation type="submission" date="2007-03" db="EMBL/GenBank/DDBJ databases">
        <authorList>
            <person name="Stal L."/>
            <person name="Ferriera S."/>
            <person name="Johnson J."/>
            <person name="Kravitz S."/>
            <person name="Beeson K."/>
            <person name="Sutton G."/>
            <person name="Rogers Y.-H."/>
            <person name="Friedman R."/>
            <person name="Frazier M."/>
            <person name="Venter J.C."/>
        </authorList>
    </citation>
    <scope>NUCLEOTIDE SEQUENCE [LARGE SCALE GENOMIC DNA]</scope>
    <source>
        <strain evidence="2 3">CCY0110</strain>
    </source>
</reference>
<organism evidence="2 3">
    <name type="scientific">Crocosphaera chwakensis CCY0110</name>
    <dbReference type="NCBI Taxonomy" id="391612"/>
    <lineage>
        <taxon>Bacteria</taxon>
        <taxon>Bacillati</taxon>
        <taxon>Cyanobacteriota</taxon>
        <taxon>Cyanophyceae</taxon>
        <taxon>Oscillatoriophycideae</taxon>
        <taxon>Chroococcales</taxon>
        <taxon>Aphanothecaceae</taxon>
        <taxon>Crocosphaera</taxon>
        <taxon>Crocosphaera chwakensis</taxon>
    </lineage>
</organism>
<dbReference type="Proteomes" id="UP000003781">
    <property type="component" value="Unassembled WGS sequence"/>
</dbReference>
<evidence type="ECO:0000256" key="1">
    <source>
        <dbReference type="SAM" id="MobiDB-lite"/>
    </source>
</evidence>
<evidence type="ECO:0000313" key="3">
    <source>
        <dbReference type="Proteomes" id="UP000003781"/>
    </source>
</evidence>
<dbReference type="OrthoDB" id="582497at2"/>
<protein>
    <recommendedName>
        <fullName evidence="4">CsbD-like domain-containing protein</fullName>
    </recommendedName>
</protein>
<dbReference type="InterPro" id="IPR036629">
    <property type="entry name" value="YjbJ_sf"/>
</dbReference>
<name>A3IRH1_9CHRO</name>
<evidence type="ECO:0000313" key="2">
    <source>
        <dbReference type="EMBL" id="EAZ90973.1"/>
    </source>
</evidence>
<evidence type="ECO:0008006" key="4">
    <source>
        <dbReference type="Google" id="ProtNLM"/>
    </source>
</evidence>
<feature type="compositionally biased region" description="Basic and acidic residues" evidence="1">
    <location>
        <begin position="91"/>
        <end position="107"/>
    </location>
</feature>